<dbReference type="InterPro" id="IPR000534">
    <property type="entry name" value="Semialdehyde_DH_NAD-bd"/>
</dbReference>
<comment type="caution">
    <text evidence="5">The sequence shown here is derived from an EMBL/GenBank/DDBJ whole genome shotgun (WGS) entry which is preliminary data.</text>
</comment>
<dbReference type="InterPro" id="IPR015426">
    <property type="entry name" value="Acetylaldehyde_DH_C"/>
</dbReference>
<dbReference type="Pfam" id="PF01118">
    <property type="entry name" value="Semialdhyde_dh"/>
    <property type="match status" value="1"/>
</dbReference>
<comment type="catalytic activity">
    <reaction evidence="3">
        <text>acetaldehyde + NAD(+) + CoA = acetyl-CoA + NADH + H(+)</text>
        <dbReference type="Rhea" id="RHEA:23288"/>
        <dbReference type="ChEBI" id="CHEBI:15343"/>
        <dbReference type="ChEBI" id="CHEBI:15378"/>
        <dbReference type="ChEBI" id="CHEBI:57287"/>
        <dbReference type="ChEBI" id="CHEBI:57288"/>
        <dbReference type="ChEBI" id="CHEBI:57540"/>
        <dbReference type="ChEBI" id="CHEBI:57945"/>
        <dbReference type="EC" id="1.2.1.10"/>
    </reaction>
</comment>
<dbReference type="InterPro" id="IPR003361">
    <property type="entry name" value="Acetaldehyde_dehydrogenase"/>
</dbReference>
<keyword evidence="6" id="KW-1185">Reference proteome</keyword>
<dbReference type="GO" id="GO:0051287">
    <property type="term" value="F:NAD binding"/>
    <property type="evidence" value="ECO:0007669"/>
    <property type="project" value="UniProtKB-UniRule"/>
</dbReference>
<evidence type="ECO:0000259" key="4">
    <source>
        <dbReference type="SMART" id="SM00859"/>
    </source>
</evidence>
<comment type="similarity">
    <text evidence="1 3">Belongs to the acetaldehyde dehydrogenase family.</text>
</comment>
<evidence type="ECO:0000256" key="2">
    <source>
        <dbReference type="ARBA" id="ARBA00023027"/>
    </source>
</evidence>
<dbReference type="InterPro" id="IPR036291">
    <property type="entry name" value="NAD(P)-bd_dom_sf"/>
</dbReference>
<feature type="active site" description="Acyl-thioester intermediate" evidence="3">
    <location>
        <position position="126"/>
    </location>
</feature>
<keyword evidence="3" id="KW-0058">Aromatic hydrocarbons catabolism</keyword>
<evidence type="ECO:0000256" key="1">
    <source>
        <dbReference type="ARBA" id="ARBA00009244"/>
    </source>
</evidence>
<dbReference type="SMART" id="SM00859">
    <property type="entry name" value="Semialdhyde_dh"/>
    <property type="match status" value="1"/>
</dbReference>
<protein>
    <recommendedName>
        <fullName evidence="3">Acetaldehyde dehydrogenase</fullName>
        <ecNumber evidence="3">1.2.1.10</ecNumber>
    </recommendedName>
    <alternativeName>
        <fullName evidence="3">Acetaldehyde dehydrogenase [acetylating]</fullName>
    </alternativeName>
</protein>
<dbReference type="PIRSF" id="PIRSF015689">
    <property type="entry name" value="Actaldh_dh_actl"/>
    <property type="match status" value="1"/>
</dbReference>
<sequence>MSRLTAAIVGSGNIGTDLMYKLLRSEHVDPVAMVGIDPDSEGLARARAAGLDSSADGIEWLLAQSELPDLVFEATSAKIHSAAAPRYAEAGIVAIDLTPASVGPYVVPAVNLSEHLQAPNVNMVSCAGQATIPILYAINEVADASYGEIVAAIASKSAGPGTRQNLSEFSEKTGRALAQVAGADRAKAISVINPAEPPMNMRDTVYARVRNPDAAAIERAVIDMVGEVQRYVPGYSLKLVDVEGDLVTVMLEVVGAGDFLPTYAGNLDIITAAATRVADVMAQQNLVTGAAQ</sequence>
<dbReference type="Proteomes" id="UP001143347">
    <property type="component" value="Unassembled WGS sequence"/>
</dbReference>
<dbReference type="SUPFAM" id="SSF51735">
    <property type="entry name" value="NAD(P)-binding Rossmann-fold domains"/>
    <property type="match status" value="1"/>
</dbReference>
<dbReference type="CDD" id="cd23933">
    <property type="entry name" value="ALDH_C"/>
    <property type="match status" value="1"/>
</dbReference>
<feature type="binding site" evidence="3">
    <location>
        <begin position="157"/>
        <end position="165"/>
    </location>
    <ligand>
        <name>NAD(+)</name>
        <dbReference type="ChEBI" id="CHEBI:57540"/>
    </ligand>
</feature>
<dbReference type="AlphaFoldDB" id="A0A9X3I5Z5"/>
<dbReference type="RefSeq" id="WP_235721556.1">
    <property type="nucleotide sequence ID" value="NZ_JAPKFM010000025.1"/>
</dbReference>
<proteinExistence type="inferred from homology"/>
<reference evidence="5" key="1">
    <citation type="submission" date="2022-10" db="EMBL/GenBank/DDBJ databases">
        <title>WGS of marine actinomycetes from Thailand.</title>
        <authorList>
            <person name="Thawai C."/>
        </authorList>
    </citation>
    <scope>NUCLEOTIDE SEQUENCE</scope>
    <source>
        <strain evidence="5">SW21</strain>
    </source>
</reference>
<gene>
    <name evidence="5" type="ORF">OSB52_19785</name>
</gene>
<dbReference type="NCBIfam" id="TIGR03215">
    <property type="entry name" value="ac_ald_DH_ac"/>
    <property type="match status" value="1"/>
</dbReference>
<feature type="binding site" evidence="3">
    <location>
        <begin position="11"/>
        <end position="14"/>
    </location>
    <ligand>
        <name>NAD(+)</name>
        <dbReference type="ChEBI" id="CHEBI:57540"/>
    </ligand>
</feature>
<evidence type="ECO:0000256" key="3">
    <source>
        <dbReference type="HAMAP-Rule" id="MF_01657"/>
    </source>
</evidence>
<feature type="domain" description="Semialdehyde dehydrogenase NAD-binding" evidence="4">
    <location>
        <begin position="5"/>
        <end position="118"/>
    </location>
</feature>
<name>A0A9X3I5Z5_9ACTN</name>
<dbReference type="SUPFAM" id="SSF55347">
    <property type="entry name" value="Glyceraldehyde-3-phosphate dehydrogenase-like, C-terminal domain"/>
    <property type="match status" value="1"/>
</dbReference>
<feature type="binding site" evidence="3">
    <location>
        <position position="266"/>
    </location>
    <ligand>
        <name>NAD(+)</name>
        <dbReference type="ChEBI" id="CHEBI:57540"/>
    </ligand>
</feature>
<dbReference type="Gene3D" id="3.40.50.720">
    <property type="entry name" value="NAD(P)-binding Rossmann-like Domain"/>
    <property type="match status" value="1"/>
</dbReference>
<dbReference type="NCBIfam" id="NF006157">
    <property type="entry name" value="PRK08300.1"/>
    <property type="match status" value="1"/>
</dbReference>
<keyword evidence="2 3" id="KW-0520">NAD</keyword>
<dbReference type="EC" id="1.2.1.10" evidence="3"/>
<keyword evidence="3 5" id="KW-0560">Oxidoreductase</keyword>
<dbReference type="HAMAP" id="MF_01657">
    <property type="entry name" value="Ac_ald_DH_ac"/>
    <property type="match status" value="1"/>
</dbReference>
<dbReference type="Pfam" id="PF09290">
    <property type="entry name" value="AcetDehyd-dimer"/>
    <property type="match status" value="1"/>
</dbReference>
<organism evidence="5 6">
    <name type="scientific">Gordonia aquimaris</name>
    <dbReference type="NCBI Taxonomy" id="2984863"/>
    <lineage>
        <taxon>Bacteria</taxon>
        <taxon>Bacillati</taxon>
        <taxon>Actinomycetota</taxon>
        <taxon>Actinomycetes</taxon>
        <taxon>Mycobacteriales</taxon>
        <taxon>Gordoniaceae</taxon>
        <taxon>Gordonia</taxon>
    </lineage>
</organism>
<evidence type="ECO:0000313" key="5">
    <source>
        <dbReference type="EMBL" id="MCX2966328.1"/>
    </source>
</evidence>
<dbReference type="Gene3D" id="3.30.360.10">
    <property type="entry name" value="Dihydrodipicolinate Reductase, domain 2"/>
    <property type="match status" value="1"/>
</dbReference>
<accession>A0A9X3I5Z5</accession>
<dbReference type="GO" id="GO:0008774">
    <property type="term" value="F:acetaldehyde dehydrogenase (acetylating) activity"/>
    <property type="evidence" value="ECO:0007669"/>
    <property type="project" value="UniProtKB-UniRule"/>
</dbReference>
<dbReference type="EMBL" id="JAPKFM010000025">
    <property type="protein sequence ID" value="MCX2966328.1"/>
    <property type="molecule type" value="Genomic_DNA"/>
</dbReference>
<evidence type="ECO:0000313" key="6">
    <source>
        <dbReference type="Proteomes" id="UP001143347"/>
    </source>
</evidence>